<dbReference type="SUPFAM" id="SSF161098">
    <property type="entry name" value="MetI-like"/>
    <property type="match status" value="1"/>
</dbReference>
<proteinExistence type="inferred from homology"/>
<evidence type="ECO:0000256" key="4">
    <source>
        <dbReference type="ARBA" id="ARBA00022692"/>
    </source>
</evidence>
<feature type="transmembrane region" description="Helical" evidence="7">
    <location>
        <begin position="91"/>
        <end position="108"/>
    </location>
</feature>
<dbReference type="CDD" id="cd06261">
    <property type="entry name" value="TM_PBP2"/>
    <property type="match status" value="1"/>
</dbReference>
<name>A0A2X3KXH7_9BACT</name>
<gene>
    <name evidence="9" type="ORF">BARAN1_1286</name>
</gene>
<dbReference type="Gene3D" id="1.10.3720.10">
    <property type="entry name" value="MetI-like"/>
    <property type="match status" value="1"/>
</dbReference>
<dbReference type="GO" id="GO:0005886">
    <property type="term" value="C:plasma membrane"/>
    <property type="evidence" value="ECO:0007669"/>
    <property type="project" value="UniProtKB-SubCell"/>
</dbReference>
<dbReference type="AlphaFoldDB" id="A0A2X3KXH7"/>
<evidence type="ECO:0000256" key="1">
    <source>
        <dbReference type="ARBA" id="ARBA00004651"/>
    </source>
</evidence>
<keyword evidence="3" id="KW-1003">Cell membrane</keyword>
<evidence type="ECO:0000313" key="10">
    <source>
        <dbReference type="Proteomes" id="UP000249818"/>
    </source>
</evidence>
<dbReference type="PANTHER" id="PTHR43744:SF12">
    <property type="entry name" value="ABC TRANSPORTER PERMEASE PROTEIN MG189-RELATED"/>
    <property type="match status" value="1"/>
</dbReference>
<dbReference type="PROSITE" id="PS50928">
    <property type="entry name" value="ABC_TM1"/>
    <property type="match status" value="1"/>
</dbReference>
<keyword evidence="6 7" id="KW-0472">Membrane</keyword>
<dbReference type="EMBL" id="LS483254">
    <property type="protein sequence ID" value="SQD93308.1"/>
    <property type="molecule type" value="Genomic_DNA"/>
</dbReference>
<keyword evidence="4 7" id="KW-0812">Transmembrane</keyword>
<evidence type="ECO:0000256" key="7">
    <source>
        <dbReference type="RuleBase" id="RU363032"/>
    </source>
</evidence>
<evidence type="ECO:0000259" key="8">
    <source>
        <dbReference type="PROSITE" id="PS50928"/>
    </source>
</evidence>
<dbReference type="OrthoDB" id="9787837at2"/>
<organism evidence="9 10">
    <name type="scientific">Candidatus Bipolaricaulis anaerobius</name>
    <dbReference type="NCBI Taxonomy" id="2026885"/>
    <lineage>
        <taxon>Bacteria</taxon>
        <taxon>Candidatus Bipolaricaulota</taxon>
        <taxon>Candidatus Bipolaricaulia</taxon>
        <taxon>Candidatus Bipolaricaulales</taxon>
        <taxon>Candidatus Bipolaricaulaceae</taxon>
        <taxon>Candidatus Bipolaricaulis</taxon>
    </lineage>
</organism>
<keyword evidence="10" id="KW-1185">Reference proteome</keyword>
<dbReference type="KEGG" id="bana:BARAN1_1286"/>
<dbReference type="InterPro" id="IPR000515">
    <property type="entry name" value="MetI-like"/>
</dbReference>
<feature type="domain" description="ABC transmembrane type-1" evidence="8">
    <location>
        <begin position="56"/>
        <end position="245"/>
    </location>
</feature>
<keyword evidence="5 7" id="KW-1133">Transmembrane helix</keyword>
<dbReference type="Proteomes" id="UP000249818">
    <property type="component" value="Chromosome BARAN1"/>
</dbReference>
<dbReference type="Pfam" id="PF00528">
    <property type="entry name" value="BPD_transp_1"/>
    <property type="match status" value="1"/>
</dbReference>
<comment type="similarity">
    <text evidence="7">Belongs to the binding-protein-dependent transport system permease family.</text>
</comment>
<dbReference type="GO" id="GO:0055085">
    <property type="term" value="P:transmembrane transport"/>
    <property type="evidence" value="ECO:0007669"/>
    <property type="project" value="InterPro"/>
</dbReference>
<dbReference type="InterPro" id="IPR035906">
    <property type="entry name" value="MetI-like_sf"/>
</dbReference>
<evidence type="ECO:0000256" key="3">
    <source>
        <dbReference type="ARBA" id="ARBA00022475"/>
    </source>
</evidence>
<comment type="subcellular location">
    <subcellularLocation>
        <location evidence="1 7">Cell membrane</location>
        <topology evidence="1 7">Multi-pass membrane protein</topology>
    </subcellularLocation>
</comment>
<evidence type="ECO:0000256" key="2">
    <source>
        <dbReference type="ARBA" id="ARBA00022448"/>
    </source>
</evidence>
<evidence type="ECO:0000256" key="6">
    <source>
        <dbReference type="ARBA" id="ARBA00023136"/>
    </source>
</evidence>
<dbReference type="RefSeq" id="WP_122031690.1">
    <property type="nucleotide sequence ID" value="NZ_LS483254.1"/>
</dbReference>
<protein>
    <submittedName>
        <fullName evidence="9">Carbohydrate uptake ABC transporter, CUT1 family, permease protein</fullName>
    </submittedName>
</protein>
<sequence>MAVGCAIMLLPFFWMVTTSLKTEAGAMRMPPQWIPPEPQWENYVVAWNMAPFGRYFFNSFFIAIMCTIGEVITTILAAYAFAKMRFIGKDVLFAIFLGTLMIPGEMLLVPNYVTLTRLGWLDRYEGLIIPWIVSVFGIFLLRQFFRSIPDELWDAARIDGCSRLRYLWRVIVPLSKPAILTVALFKFLGSWNSFQWVLLMTNSASMRTVPVGLMTFSSDIGTAYHLLMAASVMAIVPILILFFFTQKQFIQGVARTGIK</sequence>
<evidence type="ECO:0000313" key="9">
    <source>
        <dbReference type="EMBL" id="SQD93308.1"/>
    </source>
</evidence>
<evidence type="ECO:0000256" key="5">
    <source>
        <dbReference type="ARBA" id="ARBA00022989"/>
    </source>
</evidence>
<dbReference type="PANTHER" id="PTHR43744">
    <property type="entry name" value="ABC TRANSPORTER PERMEASE PROTEIN MG189-RELATED-RELATED"/>
    <property type="match status" value="1"/>
</dbReference>
<feature type="transmembrane region" description="Helical" evidence="7">
    <location>
        <begin position="166"/>
        <end position="188"/>
    </location>
</feature>
<reference evidence="10" key="1">
    <citation type="submission" date="2018-05" db="EMBL/GenBank/DDBJ databases">
        <authorList>
            <person name="Hao L."/>
        </authorList>
    </citation>
    <scope>NUCLEOTIDE SEQUENCE [LARGE SCALE GENOMIC DNA]</scope>
</reference>
<feature type="transmembrane region" description="Helical" evidence="7">
    <location>
        <begin position="55"/>
        <end position="79"/>
    </location>
</feature>
<keyword evidence="2 7" id="KW-0813">Transport</keyword>
<accession>A0A2X3KXH7</accession>
<feature type="transmembrane region" description="Helical" evidence="7">
    <location>
        <begin position="128"/>
        <end position="145"/>
    </location>
</feature>
<feature type="transmembrane region" description="Helical" evidence="7">
    <location>
        <begin position="223"/>
        <end position="245"/>
    </location>
</feature>